<dbReference type="InterPro" id="IPR037143">
    <property type="entry name" value="4-PPantetheinyl_Trfase_dom_sf"/>
</dbReference>
<evidence type="ECO:0000256" key="3">
    <source>
        <dbReference type="ARBA" id="ARBA00022679"/>
    </source>
</evidence>
<keyword evidence="9" id="KW-1185">Reference proteome</keyword>
<reference evidence="8" key="1">
    <citation type="submission" date="2009-07" db="EMBL/GenBank/DDBJ databases">
        <authorList>
            <consortium name="US DOE Joint Genome Institute (JGI-PGF)"/>
            <person name="Lucas S."/>
            <person name="Copeland A."/>
            <person name="Lapidus A."/>
            <person name="Glavina del Rio T."/>
            <person name="Tice H."/>
            <person name="Bruce D."/>
            <person name="Goodwin L."/>
            <person name="Pitluck S."/>
            <person name="Larimer F."/>
            <person name="Land M.L."/>
            <person name="Mouttaki H."/>
            <person name="He Z."/>
            <person name="Zhou J."/>
            <person name="Hemme C.L."/>
        </authorList>
    </citation>
    <scope>NUCLEOTIDE SEQUENCE [LARGE SCALE GENOMIC DNA]</scope>
    <source>
        <strain evidence="8">DSM 2782</strain>
    </source>
</reference>
<keyword evidence="4" id="KW-0479">Metal-binding</keyword>
<evidence type="ECO:0000256" key="1">
    <source>
        <dbReference type="ARBA" id="ARBA00001946"/>
    </source>
</evidence>
<keyword evidence="3 8" id="KW-0808">Transferase</keyword>
<keyword evidence="5" id="KW-0460">Magnesium</keyword>
<gene>
    <name evidence="8" type="ORF">Cpap_1655</name>
</gene>
<dbReference type="EMBL" id="ACXX02000009">
    <property type="protein sequence ID" value="EGD47262.1"/>
    <property type="molecule type" value="Genomic_DNA"/>
</dbReference>
<dbReference type="RefSeq" id="WP_004620382.1">
    <property type="nucleotide sequence ID" value="NZ_ACXX02000009.1"/>
</dbReference>
<dbReference type="STRING" id="588581.Cpap_1655"/>
<dbReference type="SUPFAM" id="SSF56214">
    <property type="entry name" value="4'-phosphopantetheinyl transferase"/>
    <property type="match status" value="2"/>
</dbReference>
<evidence type="ECO:0000256" key="5">
    <source>
        <dbReference type="ARBA" id="ARBA00022842"/>
    </source>
</evidence>
<dbReference type="PANTHER" id="PTHR12215:SF10">
    <property type="entry name" value="L-AMINOADIPATE-SEMIALDEHYDE DEHYDROGENASE-PHOSPHOPANTETHEINYL TRANSFERASE"/>
    <property type="match status" value="1"/>
</dbReference>
<dbReference type="GO" id="GO:0019878">
    <property type="term" value="P:lysine biosynthetic process via aminoadipic acid"/>
    <property type="evidence" value="ECO:0007669"/>
    <property type="project" value="TreeGrafter"/>
</dbReference>
<evidence type="ECO:0000313" key="8">
    <source>
        <dbReference type="EMBL" id="EGD47262.1"/>
    </source>
</evidence>
<accession>F1TEU6</accession>
<comment type="similarity">
    <text evidence="2">Belongs to the P-Pant transferase superfamily. Gsp/Sfp/HetI/AcpT family.</text>
</comment>
<comment type="caution">
    <text evidence="8">The sequence shown here is derived from an EMBL/GenBank/DDBJ whole genome shotgun (WGS) entry which is preliminary data.</text>
</comment>
<evidence type="ECO:0000259" key="7">
    <source>
        <dbReference type="Pfam" id="PF22624"/>
    </source>
</evidence>
<dbReference type="Pfam" id="PF01648">
    <property type="entry name" value="ACPS"/>
    <property type="match status" value="1"/>
</dbReference>
<evidence type="ECO:0000259" key="6">
    <source>
        <dbReference type="Pfam" id="PF01648"/>
    </source>
</evidence>
<feature type="domain" description="4'-phosphopantetheinyl transferase N-terminal" evidence="7">
    <location>
        <begin position="14"/>
        <end position="98"/>
    </location>
</feature>
<dbReference type="GO" id="GO:0006633">
    <property type="term" value="P:fatty acid biosynthetic process"/>
    <property type="evidence" value="ECO:0007669"/>
    <property type="project" value="InterPro"/>
</dbReference>
<dbReference type="Gene3D" id="3.90.470.20">
    <property type="entry name" value="4'-phosphopantetheinyl transferase domain"/>
    <property type="match status" value="2"/>
</dbReference>
<evidence type="ECO:0000256" key="4">
    <source>
        <dbReference type="ARBA" id="ARBA00022723"/>
    </source>
</evidence>
<dbReference type="Proteomes" id="UP000003860">
    <property type="component" value="Unassembled WGS sequence"/>
</dbReference>
<protein>
    <submittedName>
        <fullName evidence="8">4'-phosphopantetheinyl transferase</fullName>
    </submittedName>
</protein>
<proteinExistence type="inferred from homology"/>
<evidence type="ECO:0000256" key="2">
    <source>
        <dbReference type="ARBA" id="ARBA00010990"/>
    </source>
</evidence>
<dbReference type="Pfam" id="PF22624">
    <property type="entry name" value="AASDHPPT_N"/>
    <property type="match status" value="1"/>
</dbReference>
<dbReference type="eggNOG" id="COG2091">
    <property type="taxonomic scope" value="Bacteria"/>
</dbReference>
<dbReference type="InterPro" id="IPR004568">
    <property type="entry name" value="Ppantetheine-prot_Trfase_dom"/>
</dbReference>
<organism evidence="8 9">
    <name type="scientific">Ruminiclostridium papyrosolvens DSM 2782</name>
    <dbReference type="NCBI Taxonomy" id="588581"/>
    <lineage>
        <taxon>Bacteria</taxon>
        <taxon>Bacillati</taxon>
        <taxon>Bacillota</taxon>
        <taxon>Clostridia</taxon>
        <taxon>Eubacteriales</taxon>
        <taxon>Oscillospiraceae</taxon>
        <taxon>Ruminiclostridium</taxon>
    </lineage>
</organism>
<comment type="cofactor">
    <cofactor evidence="1">
        <name>Mg(2+)</name>
        <dbReference type="ChEBI" id="CHEBI:18420"/>
    </cofactor>
</comment>
<dbReference type="GO" id="GO:0005829">
    <property type="term" value="C:cytosol"/>
    <property type="evidence" value="ECO:0007669"/>
    <property type="project" value="TreeGrafter"/>
</dbReference>
<reference evidence="8" key="2">
    <citation type="submission" date="2011-01" db="EMBL/GenBank/DDBJ databases">
        <title>The Non-contiguous Finished genome of Clostridium papyrosolvens.</title>
        <authorList>
            <person name="Lucas S."/>
            <person name="Copeland A."/>
            <person name="Lapidus A."/>
            <person name="Cheng J.-F."/>
            <person name="Goodwin L."/>
            <person name="Pitluck S."/>
            <person name="Misra M."/>
            <person name="Chertkov O."/>
            <person name="Detter J.C."/>
            <person name="Han C."/>
            <person name="Tapia R."/>
            <person name="Land M."/>
            <person name="Hauser L."/>
            <person name="Kyrpides N."/>
            <person name="Ivanova N."/>
            <person name="Pagani I."/>
            <person name="Mouttaki H."/>
            <person name="He Z."/>
            <person name="Zhou J."/>
            <person name="Hemme C.L."/>
            <person name="Woyke T."/>
        </authorList>
    </citation>
    <scope>NUCLEOTIDE SEQUENCE [LARGE SCALE GENOMIC DNA]</scope>
    <source>
        <strain evidence="8">DSM 2782</strain>
    </source>
</reference>
<dbReference type="InterPro" id="IPR055066">
    <property type="entry name" value="AASDHPPT_N"/>
</dbReference>
<dbReference type="GO" id="GO:0008897">
    <property type="term" value="F:holo-[acyl-carrier-protein] synthase activity"/>
    <property type="evidence" value="ECO:0007669"/>
    <property type="project" value="InterPro"/>
</dbReference>
<dbReference type="PANTHER" id="PTHR12215">
    <property type="entry name" value="PHOSPHOPANTETHEINE TRANSFERASE"/>
    <property type="match status" value="1"/>
</dbReference>
<name>F1TEU6_9FIRM</name>
<dbReference type="InterPro" id="IPR008278">
    <property type="entry name" value="4-PPantetheinyl_Trfase_dom"/>
</dbReference>
<feature type="domain" description="4'-phosphopantetheinyl transferase" evidence="6">
    <location>
        <begin position="104"/>
        <end position="207"/>
    </location>
</feature>
<evidence type="ECO:0000313" key="9">
    <source>
        <dbReference type="Proteomes" id="UP000003860"/>
    </source>
</evidence>
<sequence>MINLYGINISACTDDNINLLKRLISDERKAKMEKFLFKEDSIRCLLGEIIARYAISKDLNIKNEDISFKTDSFNKPYLPIADKSVLYNISHSGEWVVCIISDKPCGIDVELIKQADFGIAKRFFSQNEYESLMSQPEHYRTRYFFMLWTLKESYIKADGRGLSLPLDSFSINIGSDRICVSAKDNNNLSNCFFSQFEIDNSHIVSVCSKEDNIPDNICLVTVQDILNTLR</sequence>
<dbReference type="GO" id="GO:0000287">
    <property type="term" value="F:magnesium ion binding"/>
    <property type="evidence" value="ECO:0007669"/>
    <property type="project" value="InterPro"/>
</dbReference>
<dbReference type="InterPro" id="IPR050559">
    <property type="entry name" value="P-Pant_transferase_sf"/>
</dbReference>
<dbReference type="NCBIfam" id="TIGR00556">
    <property type="entry name" value="pantethn_trn"/>
    <property type="match status" value="1"/>
</dbReference>
<dbReference type="AlphaFoldDB" id="F1TEU6"/>